<proteinExistence type="predicted"/>
<reference evidence="2 3" key="1">
    <citation type="submission" date="2022-02" db="EMBL/GenBank/DDBJ databases">
        <title>Description of Brenneria tiliae sp. nov. isolated from symptomatic Tilia x moltkei and Tilia x europaea trees in the UK.</title>
        <authorList>
            <person name="Kile H."/>
        </authorList>
    </citation>
    <scope>NUCLEOTIDE SEQUENCE [LARGE SCALE GENOMIC DNA]</scope>
    <source>
        <strain evidence="2 3">MC1SB4.1</strain>
    </source>
</reference>
<dbReference type="Gene3D" id="6.20.80.10">
    <property type="match status" value="1"/>
</dbReference>
<feature type="domain" description="Tail fibre protein gp37 trimerization region" evidence="1">
    <location>
        <begin position="121"/>
        <end position="194"/>
    </location>
</feature>
<keyword evidence="3" id="KW-1185">Reference proteome</keyword>
<evidence type="ECO:0000313" key="3">
    <source>
        <dbReference type="Proteomes" id="UP001203069"/>
    </source>
</evidence>
<dbReference type="InterPro" id="IPR048388">
    <property type="entry name" value="Gp37_trimer"/>
</dbReference>
<sequence>MTGQLIINNVLKVAGGNGFLPGSQGAHICWNRVNGSGRTDLVNHKGNGGGGFVFWNGDDKTQTELASLNSAGSLFVTGTISESGKRVYSPNNKPTANDIGALSASGGAVTGKVDVVADDNALTFKAATAGAANYIIGKNSTGGNEWYAGKGSKTSNDVVLHSYVHGTSLILKGDRVESNKNLYVGGNIVLTDAAAAQKYALRSIRVNGKPLSADVNLLASDINAWNKTEADGRYLMKTAIESKVIYPGGSESAPPKIATNERIEVASPYSTLNCMIQIELLIDGVWGVASNGIYEGTSAGATFGIAASLLNDNTIIVKTGSREIVRLSNYDGNPWNKGTIGGYRLRVTKLGV</sequence>
<evidence type="ECO:0000259" key="1">
    <source>
        <dbReference type="Pfam" id="PF20744"/>
    </source>
</evidence>
<comment type="caution">
    <text evidence="2">The sequence shown here is derived from an EMBL/GenBank/DDBJ whole genome shotgun (WGS) entry which is preliminary data.</text>
</comment>
<protein>
    <recommendedName>
        <fullName evidence="1">Tail fibre protein gp37 trimerization region domain-containing protein</fullName>
    </recommendedName>
</protein>
<evidence type="ECO:0000313" key="2">
    <source>
        <dbReference type="EMBL" id="MCL2894313.1"/>
    </source>
</evidence>
<dbReference type="Proteomes" id="UP001203069">
    <property type="component" value="Unassembled WGS sequence"/>
</dbReference>
<gene>
    <name evidence="2" type="ORF">MFP26_16630</name>
</gene>
<dbReference type="EMBL" id="JAKPBZ010000114">
    <property type="protein sequence ID" value="MCL2894313.1"/>
    <property type="molecule type" value="Genomic_DNA"/>
</dbReference>
<organism evidence="2 3">
    <name type="scientific">Brenneria tiliae</name>
    <dbReference type="NCBI Taxonomy" id="2914984"/>
    <lineage>
        <taxon>Bacteria</taxon>
        <taxon>Pseudomonadati</taxon>
        <taxon>Pseudomonadota</taxon>
        <taxon>Gammaproteobacteria</taxon>
        <taxon>Enterobacterales</taxon>
        <taxon>Pectobacteriaceae</taxon>
        <taxon>Brenneria</taxon>
    </lineage>
</organism>
<name>A0ABT0MYE1_9GAMM</name>
<accession>A0ABT0MYE1</accession>
<dbReference type="Pfam" id="PF20744">
    <property type="entry name" value="gp37_trimer"/>
    <property type="match status" value="1"/>
</dbReference>